<dbReference type="PANTHER" id="PTHR30290">
    <property type="entry name" value="PERIPLASMIC BINDING COMPONENT OF ABC TRANSPORTER"/>
    <property type="match status" value="1"/>
</dbReference>
<organism evidence="8 10">
    <name type="scientific">Pseudomonas helleri</name>
    <dbReference type="NCBI Taxonomy" id="1608996"/>
    <lineage>
        <taxon>Bacteria</taxon>
        <taxon>Pseudomonadati</taxon>
        <taxon>Pseudomonadota</taxon>
        <taxon>Gammaproteobacteria</taxon>
        <taxon>Pseudomonadales</taxon>
        <taxon>Pseudomonadaceae</taxon>
        <taxon>Pseudomonas</taxon>
    </lineage>
</organism>
<dbReference type="PROSITE" id="PS01040">
    <property type="entry name" value="SBP_BACTERIAL_5"/>
    <property type="match status" value="1"/>
</dbReference>
<dbReference type="Proteomes" id="UP000466863">
    <property type="component" value="Unassembled WGS sequence"/>
</dbReference>
<comment type="similarity">
    <text evidence="1">Belongs to the bacterial solute-binding protein 5 family.</text>
</comment>
<evidence type="ECO:0000256" key="5">
    <source>
        <dbReference type="SAM" id="SignalP"/>
    </source>
</evidence>
<dbReference type="Gene3D" id="3.40.190.10">
    <property type="entry name" value="Periplasmic binding protein-like II"/>
    <property type="match status" value="1"/>
</dbReference>
<keyword evidence="2 5" id="KW-0732">Signal</keyword>
<dbReference type="InterPro" id="IPR023765">
    <property type="entry name" value="SBP_5_CS"/>
</dbReference>
<dbReference type="EMBL" id="WIWF01000002">
    <property type="protein sequence ID" value="MQT72818.1"/>
    <property type="molecule type" value="Genomic_DNA"/>
</dbReference>
<dbReference type="RefSeq" id="WP_153355732.1">
    <property type="nucleotide sequence ID" value="NZ_WIVV01000024.1"/>
</dbReference>
<dbReference type="Gene3D" id="3.10.105.10">
    <property type="entry name" value="Dipeptide-binding Protein, Domain 3"/>
    <property type="match status" value="1"/>
</dbReference>
<evidence type="ECO:0000313" key="7">
    <source>
        <dbReference type="EMBL" id="MQT72818.1"/>
    </source>
</evidence>
<dbReference type="Proteomes" id="UP000447574">
    <property type="component" value="Unassembled WGS sequence"/>
</dbReference>
<dbReference type="GO" id="GO:0043190">
    <property type="term" value="C:ATP-binding cassette (ABC) transporter complex"/>
    <property type="evidence" value="ECO:0007669"/>
    <property type="project" value="InterPro"/>
</dbReference>
<keyword evidence="4" id="KW-0813">Transport</keyword>
<dbReference type="PANTHER" id="PTHR30290:SF38">
    <property type="entry name" value="D,D-DIPEPTIDE-BINDING PERIPLASMIC PROTEIN DDPA-RELATED"/>
    <property type="match status" value="1"/>
</dbReference>
<evidence type="ECO:0000313" key="10">
    <source>
        <dbReference type="Proteomes" id="UP000466863"/>
    </source>
</evidence>
<dbReference type="SUPFAM" id="SSF53850">
    <property type="entry name" value="Periplasmic binding protein-like II"/>
    <property type="match status" value="1"/>
</dbReference>
<dbReference type="InterPro" id="IPR039424">
    <property type="entry name" value="SBP_5"/>
</dbReference>
<dbReference type="InterPro" id="IPR000914">
    <property type="entry name" value="SBP_5_dom"/>
</dbReference>
<evidence type="ECO:0000256" key="3">
    <source>
        <dbReference type="ARBA" id="ARBA00022856"/>
    </source>
</evidence>
<feature type="chain" id="PRO_5033882628" evidence="5">
    <location>
        <begin position="28"/>
        <end position="527"/>
    </location>
</feature>
<evidence type="ECO:0000313" key="9">
    <source>
        <dbReference type="Proteomes" id="UP000447574"/>
    </source>
</evidence>
<comment type="caution">
    <text evidence="8">The sequence shown here is derived from an EMBL/GenBank/DDBJ whole genome shotgun (WGS) entry which is preliminary data.</text>
</comment>
<accession>A0A6I1WP11</accession>
<dbReference type="Pfam" id="PF00496">
    <property type="entry name" value="SBP_bac_5"/>
    <property type="match status" value="1"/>
</dbReference>
<dbReference type="GO" id="GO:0015833">
    <property type="term" value="P:peptide transport"/>
    <property type="evidence" value="ECO:0007669"/>
    <property type="project" value="UniProtKB-KW"/>
</dbReference>
<keyword evidence="3" id="KW-0571">Peptide transport</keyword>
<protein>
    <submittedName>
        <fullName evidence="8">ABC transporter substrate-binding protein</fullName>
    </submittedName>
</protein>
<gene>
    <name evidence="8" type="ORF">GHO28_07645</name>
    <name evidence="7" type="ORF">GHO37_00625</name>
</gene>
<feature type="signal peptide" evidence="5">
    <location>
        <begin position="1"/>
        <end position="27"/>
    </location>
</feature>
<dbReference type="GO" id="GO:0015031">
    <property type="term" value="P:protein transport"/>
    <property type="evidence" value="ECO:0007669"/>
    <property type="project" value="UniProtKB-KW"/>
</dbReference>
<evidence type="ECO:0000259" key="6">
    <source>
        <dbReference type="Pfam" id="PF00496"/>
    </source>
</evidence>
<evidence type="ECO:0000313" key="8">
    <source>
        <dbReference type="EMBL" id="MQU42383.1"/>
    </source>
</evidence>
<feature type="domain" description="Solute-binding protein family 5" evidence="6">
    <location>
        <begin position="74"/>
        <end position="432"/>
    </location>
</feature>
<dbReference type="InterPro" id="IPR030678">
    <property type="entry name" value="Peptide/Ni-bd"/>
</dbReference>
<reference evidence="9 10" key="1">
    <citation type="submission" date="2019-10" db="EMBL/GenBank/DDBJ databases">
        <title>Evaluation of single-gene subtyping targets for Pseudomonas.</title>
        <authorList>
            <person name="Reichler S.J."/>
            <person name="Orsi R.H."/>
            <person name="Wiedmann M."/>
            <person name="Martin N.H."/>
            <person name="Murphy S.I."/>
        </authorList>
    </citation>
    <scope>NUCLEOTIDE SEQUENCE [LARGE SCALE GENOMIC DNA]</scope>
    <source>
        <strain evidence="8 10">FSL R10-1876</strain>
        <strain evidence="7 9">FSL R10-2932</strain>
    </source>
</reference>
<proteinExistence type="inferred from homology"/>
<evidence type="ECO:0000256" key="1">
    <source>
        <dbReference type="ARBA" id="ARBA00005695"/>
    </source>
</evidence>
<evidence type="ECO:0000256" key="4">
    <source>
        <dbReference type="ARBA" id="ARBA00022927"/>
    </source>
</evidence>
<dbReference type="GO" id="GO:1904680">
    <property type="term" value="F:peptide transmembrane transporter activity"/>
    <property type="evidence" value="ECO:0007669"/>
    <property type="project" value="TreeGrafter"/>
</dbReference>
<dbReference type="Gene3D" id="3.90.76.10">
    <property type="entry name" value="Dipeptide-binding Protein, Domain 1"/>
    <property type="match status" value="1"/>
</dbReference>
<name>A0A6I1WP11_9PSED</name>
<evidence type="ECO:0000256" key="2">
    <source>
        <dbReference type="ARBA" id="ARBA00022729"/>
    </source>
</evidence>
<dbReference type="PIRSF" id="PIRSF002741">
    <property type="entry name" value="MppA"/>
    <property type="match status" value="1"/>
</dbReference>
<dbReference type="EMBL" id="WIVV01000024">
    <property type="protein sequence ID" value="MQU42383.1"/>
    <property type="molecule type" value="Genomic_DNA"/>
</dbReference>
<dbReference type="AlphaFoldDB" id="A0A6I1WP11"/>
<sequence length="527" mass="58254">MHHFVKKALLCSVPTLGVCLTAFSLQASEPSLIKVGFNSDIRSTEPGVNRDENSDAFVMHIVEGLVAYREDASVGPLLAKDVTISDDGLTYTFTLRDGVKFQNGKILTAEDVKSTWEHYLDPKTQWRCLQEFDGRGVAKIVDISIPEPLKVVFRIDKPNGVLLATMARPDCGGSGIVHPDSFAADGRWIAPVGTGPFMLGDWKQGQYIELNRFKDYTPRAEAKPDGFTGNKQAFIDRVRFVVIPDAASAKAALLSGGVDLLPDVTAMDEAELKNVKGLNVQISPVMTIGGLLFQTRDPLLSDVRIRRAVALSLDYSQMVAALSNGLSVVNNSVIPTTSEYYDATAHKGYQTNLEEARRLLKEAGYHGQPIKMIVNKRYPQMFDMGVLSQAMAQAAGLKIELETLEWGAQLERYQSGNYQMMAFSYSPRFDAALSYEQVTGNKDTETRKVWENPKALELLREAQSESVLQKRQALFDQLHTLMLADVPMVVIYNGTSIGAFKNNIEGYRSWPISKPRLWGVSLAATSK</sequence>
<dbReference type="GO" id="GO:0030288">
    <property type="term" value="C:outer membrane-bounded periplasmic space"/>
    <property type="evidence" value="ECO:0007669"/>
    <property type="project" value="UniProtKB-ARBA"/>
</dbReference>
<keyword evidence="4" id="KW-0653">Protein transport</keyword>